<gene>
    <name evidence="3" type="ORF">DB769_15000</name>
    <name evidence="2" type="ORF">G3W61_21855</name>
    <name evidence="1" type="ORF">XP315_23630</name>
</gene>
<proteinExistence type="predicted"/>
<organism evidence="2 6">
    <name type="scientific">Xanthomonas perforans</name>
    <dbReference type="NCBI Taxonomy" id="442694"/>
    <lineage>
        <taxon>Bacteria</taxon>
        <taxon>Pseudomonadati</taxon>
        <taxon>Pseudomonadota</taxon>
        <taxon>Gammaproteobacteria</taxon>
        <taxon>Lysobacterales</taxon>
        <taxon>Lysobacteraceae</taxon>
        <taxon>Xanthomonas</taxon>
    </lineage>
</organism>
<dbReference type="KEGG" id="xpe:BJD13_23895"/>
<accession>A0A0G8USD9</accession>
<reference evidence="2 6" key="3">
    <citation type="submission" date="2019-11" db="EMBL/GenBank/DDBJ databases">
        <title>Genome-resolved metagenomics to study the prevalence of co-infection and intraspecific heterogeneity among plant pathogen metapopulations.</title>
        <authorList>
            <person name="Newberry E."/>
            <person name="Bhandari R."/>
            <person name="Kemble J."/>
            <person name="Sikora E."/>
            <person name="Potnis N."/>
        </authorList>
    </citation>
    <scope>NUCLEOTIDE SEQUENCE [LARGE SCALE GENOMIC DNA]</scope>
    <source>
        <strain evidence="2">Xp_Tom_Tuscaloosa_18b</strain>
    </source>
</reference>
<dbReference type="Proteomes" id="UP000471082">
    <property type="component" value="Unassembled WGS sequence"/>
</dbReference>
<dbReference type="Proteomes" id="UP000289372">
    <property type="component" value="Unassembled WGS sequence"/>
</dbReference>
<evidence type="ECO:0000313" key="2">
    <source>
        <dbReference type="EMBL" id="NEL78855.1"/>
    </source>
</evidence>
<sequence length="93" mass="10074">MNEDQTQFAPTAIDAAIDALDELSKGHQFCGDDLIAAAYALDYLAMQSGDLRRIASDPGFAGSMQGTETAERVARLLREVRRHIMPAALATLH</sequence>
<name>A0A0G8USD9_XANPE</name>
<evidence type="ECO:0000313" key="6">
    <source>
        <dbReference type="Proteomes" id="UP000471082"/>
    </source>
</evidence>
<dbReference type="EMBL" id="PUUL01000084">
    <property type="protein sequence ID" value="RXD52430.1"/>
    <property type="molecule type" value="Genomic_DNA"/>
</dbReference>
<dbReference type="Proteomes" id="UP000035369">
    <property type="component" value="Unassembled WGS sequence"/>
</dbReference>
<reference evidence="1 4" key="1">
    <citation type="submission" date="2015-02" db="EMBL/GenBank/DDBJ databases">
        <title>Whole genome sequencing of multiple isolates of three species of pepper and tomato-infecting xanthomonads reveals genetic diversity in field strains and pinpoints effectors responsible for host specificity.</title>
        <authorList>
            <person name="Schwartz A."/>
            <person name="Dahlbeck D."/>
            <person name="Staskawicz B."/>
            <person name="Bart R."/>
            <person name="Potnis N."/>
            <person name="Minsavage G."/>
            <person name="Timilsina S."/>
            <person name="Goss E."/>
            <person name="Jones J."/>
            <person name="Vallad G."/>
            <person name="Barak J."/>
            <person name="Miller S."/>
            <person name="Ritchie D."/>
            <person name="Martins J.Jr."/>
            <person name="Patane J.S."/>
            <person name="Setubal J.C."/>
        </authorList>
    </citation>
    <scope>NUCLEOTIDE SEQUENCE [LARGE SCALE GENOMIC DNA]</scope>
    <source>
        <strain evidence="1 4">Xp3-15</strain>
    </source>
</reference>
<reference evidence="3 5" key="2">
    <citation type="submission" date="2018-02" db="EMBL/GenBank/DDBJ databases">
        <title>Characterization of Xanthomonas diversity in transplant houses and field plants.</title>
        <authorList>
            <person name="Abrahamian P."/>
            <person name="Timilsina S."/>
            <person name="Minsavage G.V."/>
            <person name="Goss E.M."/>
            <person name="Jones J.B."/>
            <person name="Vallad G.E."/>
        </authorList>
    </citation>
    <scope>NUCLEOTIDE SEQUENCE [LARGE SCALE GENOMIC DNA]</scope>
    <source>
        <strain evidence="3 5">GEV2132</strain>
    </source>
</reference>
<evidence type="ECO:0000313" key="5">
    <source>
        <dbReference type="Proteomes" id="UP000289372"/>
    </source>
</evidence>
<evidence type="ECO:0000313" key="3">
    <source>
        <dbReference type="EMBL" id="RXD52430.1"/>
    </source>
</evidence>
<evidence type="ECO:0000313" key="4">
    <source>
        <dbReference type="Proteomes" id="UP000035369"/>
    </source>
</evidence>
<evidence type="ECO:0000313" key="1">
    <source>
        <dbReference type="EMBL" id="KLC00848.1"/>
    </source>
</evidence>
<comment type="caution">
    <text evidence="2">The sequence shown here is derived from an EMBL/GenBank/DDBJ whole genome shotgun (WGS) entry which is preliminary data.</text>
</comment>
<dbReference type="RefSeq" id="WP_046932490.1">
    <property type="nucleotide sequence ID" value="NZ_CP018476.1"/>
</dbReference>
<dbReference type="EMBL" id="JZUY01000078">
    <property type="protein sequence ID" value="KLC00848.1"/>
    <property type="molecule type" value="Genomic_DNA"/>
</dbReference>
<dbReference type="EMBL" id="JAAGYU010000214">
    <property type="protein sequence ID" value="NEL78855.1"/>
    <property type="molecule type" value="Genomic_DNA"/>
</dbReference>
<dbReference type="AlphaFoldDB" id="A0A0G8USD9"/>
<dbReference type="GeneID" id="61780138"/>
<keyword evidence="4" id="KW-1185">Reference proteome</keyword>
<protein>
    <submittedName>
        <fullName evidence="2">Uncharacterized protein</fullName>
    </submittedName>
</protein>